<gene>
    <name evidence="3" type="primary">ybgC</name>
    <name evidence="3" type="ORF">NOF55_06610</name>
</gene>
<evidence type="ECO:0000313" key="3">
    <source>
        <dbReference type="EMBL" id="MCX8996773.1"/>
    </source>
</evidence>
<proteinExistence type="inferred from homology"/>
<dbReference type="InterPro" id="IPR014166">
    <property type="entry name" value="Tol-Pal_acyl-CoA_thioesterase"/>
</dbReference>
<dbReference type="PIRSF" id="PIRSF003230">
    <property type="entry name" value="YbgC"/>
    <property type="match status" value="1"/>
</dbReference>
<dbReference type="CDD" id="cd00586">
    <property type="entry name" value="4HBT"/>
    <property type="match status" value="1"/>
</dbReference>
<dbReference type="NCBIfam" id="TIGR02799">
    <property type="entry name" value="thio_ybgC"/>
    <property type="match status" value="1"/>
</dbReference>
<organism evidence="3 4">
    <name type="scientific">Ectorhizobium quercum</name>
    <dbReference type="NCBI Taxonomy" id="2965071"/>
    <lineage>
        <taxon>Bacteria</taxon>
        <taxon>Pseudomonadati</taxon>
        <taxon>Pseudomonadota</taxon>
        <taxon>Alphaproteobacteria</taxon>
        <taxon>Hyphomicrobiales</taxon>
        <taxon>Rhizobiaceae</taxon>
        <taxon>Ectorhizobium</taxon>
    </lineage>
</organism>
<keyword evidence="4" id="KW-1185">Reference proteome</keyword>
<dbReference type="GO" id="GO:0047617">
    <property type="term" value="F:fatty acyl-CoA hydrolase activity"/>
    <property type="evidence" value="ECO:0007669"/>
    <property type="project" value="TreeGrafter"/>
</dbReference>
<accession>A0AAE3SUK3</accession>
<dbReference type="NCBIfam" id="TIGR00051">
    <property type="entry name" value="YbgC/FadM family acyl-CoA thioesterase"/>
    <property type="match status" value="1"/>
</dbReference>
<comment type="similarity">
    <text evidence="1">Belongs to the 4-hydroxybenzoyl-CoA thioesterase family.</text>
</comment>
<keyword evidence="2" id="KW-0378">Hydrolase</keyword>
<dbReference type="SUPFAM" id="SSF54637">
    <property type="entry name" value="Thioesterase/thiol ester dehydrase-isomerase"/>
    <property type="match status" value="1"/>
</dbReference>
<dbReference type="RefSeq" id="WP_306410553.1">
    <property type="nucleotide sequence ID" value="NZ_JANFPI010000002.1"/>
</dbReference>
<sequence>MTEHHVPLSGAFDAEGRHRLTQRVYYEDTDFSGRVYHARYLHFLERGRTDYLRCLGVEQGQLADDEAGLVFVVGRMEIDFRSPALMDDVLTVLTGTTEVAGARMVIEQEIRARDKVVVSARVRVAAISKAGRPRRLPPELAARLLGR</sequence>
<dbReference type="FunFam" id="3.10.129.10:FF:000004">
    <property type="entry name" value="Tol-pal system-associated acyl-CoA thioesterase"/>
    <property type="match status" value="1"/>
</dbReference>
<dbReference type="InterPro" id="IPR029069">
    <property type="entry name" value="HotDog_dom_sf"/>
</dbReference>
<dbReference type="InterPro" id="IPR006684">
    <property type="entry name" value="YbgC/YbaW"/>
</dbReference>
<evidence type="ECO:0000313" key="4">
    <source>
        <dbReference type="Proteomes" id="UP001208771"/>
    </source>
</evidence>
<dbReference type="Gene3D" id="3.10.129.10">
    <property type="entry name" value="Hotdog Thioesterase"/>
    <property type="match status" value="1"/>
</dbReference>
<dbReference type="EMBL" id="JANFPI010000002">
    <property type="protein sequence ID" value="MCX8996773.1"/>
    <property type="molecule type" value="Genomic_DNA"/>
</dbReference>
<reference evidence="3" key="1">
    <citation type="submission" date="2022-07" db="EMBL/GenBank/DDBJ databases">
        <title>Ectorhizobium quercum gen.nov., sp. nov.</title>
        <authorList>
            <person name="Ma T."/>
            <person name="Li Y."/>
        </authorList>
    </citation>
    <scope>NUCLEOTIDE SEQUENCE</scope>
    <source>
        <strain evidence="3">BDR2-2</strain>
    </source>
</reference>
<dbReference type="AlphaFoldDB" id="A0AAE3SUK3"/>
<evidence type="ECO:0000256" key="1">
    <source>
        <dbReference type="ARBA" id="ARBA00005953"/>
    </source>
</evidence>
<dbReference type="PANTHER" id="PTHR31793:SF37">
    <property type="entry name" value="ACYL-COA THIOESTER HYDROLASE YBGC"/>
    <property type="match status" value="1"/>
</dbReference>
<dbReference type="InterPro" id="IPR050563">
    <property type="entry name" value="4-hydroxybenzoyl-CoA_TE"/>
</dbReference>
<name>A0AAE3SUK3_9HYPH</name>
<evidence type="ECO:0000256" key="2">
    <source>
        <dbReference type="ARBA" id="ARBA00022801"/>
    </source>
</evidence>
<dbReference type="Pfam" id="PF13279">
    <property type="entry name" value="4HBT_2"/>
    <property type="match status" value="1"/>
</dbReference>
<dbReference type="PANTHER" id="PTHR31793">
    <property type="entry name" value="4-HYDROXYBENZOYL-COA THIOESTERASE FAMILY MEMBER"/>
    <property type="match status" value="1"/>
</dbReference>
<comment type="caution">
    <text evidence="3">The sequence shown here is derived from an EMBL/GenBank/DDBJ whole genome shotgun (WGS) entry which is preliminary data.</text>
</comment>
<dbReference type="Proteomes" id="UP001208771">
    <property type="component" value="Unassembled WGS sequence"/>
</dbReference>
<protein>
    <submittedName>
        <fullName evidence="3">Tol-pal system-associated acyl-CoA thioesterase</fullName>
    </submittedName>
</protein>